<accession>A0ABV4V0C7</accession>
<reference evidence="1 2" key="1">
    <citation type="submission" date="2024-09" db="EMBL/GenBank/DDBJ databases">
        <authorList>
            <person name="Makale K.P.P."/>
            <person name="Makhzoum A."/>
            <person name="Rantong G."/>
            <person name="Rahube T.O."/>
        </authorList>
    </citation>
    <scope>NUCLEOTIDE SEQUENCE [LARGE SCALE GENOMIC DNA]</scope>
    <source>
        <strain evidence="1 2">KM_D13</strain>
    </source>
</reference>
<gene>
    <name evidence="1" type="ORF">ACEU3E_10220</name>
</gene>
<organism evidence="1 2">
    <name type="scientific">Paenibacillus oleatilyticus</name>
    <dbReference type="NCBI Taxonomy" id="2594886"/>
    <lineage>
        <taxon>Bacteria</taxon>
        <taxon>Bacillati</taxon>
        <taxon>Bacillota</taxon>
        <taxon>Bacilli</taxon>
        <taxon>Bacillales</taxon>
        <taxon>Paenibacillaceae</taxon>
        <taxon>Paenibacillus</taxon>
    </lineage>
</organism>
<proteinExistence type="predicted"/>
<sequence>MEKLLGRLLFVAACFAILCVLGWTSPENPSVALHANPLKASHEQYQRISASNYYVQNEIDRANDCM</sequence>
<keyword evidence="2" id="KW-1185">Reference proteome</keyword>
<name>A0ABV4V0C7_9BACL</name>
<evidence type="ECO:0000313" key="1">
    <source>
        <dbReference type="EMBL" id="MFB0842548.1"/>
    </source>
</evidence>
<dbReference type="RefSeq" id="WP_373950503.1">
    <property type="nucleotide sequence ID" value="NZ_JBHDLN010000004.1"/>
</dbReference>
<dbReference type="EMBL" id="JBHDLN010000004">
    <property type="protein sequence ID" value="MFB0842548.1"/>
    <property type="molecule type" value="Genomic_DNA"/>
</dbReference>
<evidence type="ECO:0000313" key="2">
    <source>
        <dbReference type="Proteomes" id="UP001575622"/>
    </source>
</evidence>
<protein>
    <submittedName>
        <fullName evidence="1">Uncharacterized protein</fullName>
    </submittedName>
</protein>
<comment type="caution">
    <text evidence="1">The sequence shown here is derived from an EMBL/GenBank/DDBJ whole genome shotgun (WGS) entry which is preliminary data.</text>
</comment>
<dbReference type="Proteomes" id="UP001575622">
    <property type="component" value="Unassembled WGS sequence"/>
</dbReference>